<accession>A0A0F7L833</accession>
<proteinExistence type="predicted"/>
<reference evidence="1" key="2">
    <citation type="submission" date="2015-03" db="EMBL/GenBank/DDBJ databases">
        <authorList>
            <person name="Chow C.-E.T."/>
            <person name="Winget D.M."/>
            <person name="White R.A.III."/>
            <person name="Hallam S.J."/>
            <person name="Suttle C.A."/>
        </authorList>
    </citation>
    <scope>NUCLEOTIDE SEQUENCE</scope>
    <source>
        <strain evidence="1">Oxic1_2</strain>
    </source>
</reference>
<sequence>MMQKFGKIIKQINRRTNMEHETFECTFKKAFEKDDGQVTVYINKDDGSDMTIYGEALGSSRWPAGARLKIDAQPVRTSKTGKQYQTASRIQCLSEIADNSGSTPVNATYSANVANTFVKPLDQFSEKYRLTMSNLIASYMSGGKVPTDSEFQQIDNLVRKVLDAKANSVEEILKDDAPF</sequence>
<dbReference type="EMBL" id="KR029597">
    <property type="protein sequence ID" value="AKH47708.1"/>
    <property type="molecule type" value="Genomic_DNA"/>
</dbReference>
<reference evidence="1" key="1">
    <citation type="journal article" date="2015" name="Front. Microbiol.">
        <title>Combining genomic sequencing methods to explore viral diversity and reveal potential virus-host interactions.</title>
        <authorList>
            <person name="Chow C.E."/>
            <person name="Winget D.M."/>
            <person name="White R.A.III."/>
            <person name="Hallam S.J."/>
            <person name="Suttle C.A."/>
        </authorList>
    </citation>
    <scope>NUCLEOTIDE SEQUENCE</scope>
    <source>
        <strain evidence="1">Oxic1_2</strain>
    </source>
</reference>
<organism evidence="1">
    <name type="scientific">uncultured marine virus</name>
    <dbReference type="NCBI Taxonomy" id="186617"/>
    <lineage>
        <taxon>Viruses</taxon>
        <taxon>environmental samples</taxon>
    </lineage>
</organism>
<name>A0A0F7L833_9VIRU</name>
<evidence type="ECO:0000313" key="1">
    <source>
        <dbReference type="EMBL" id="AKH47708.1"/>
    </source>
</evidence>
<protein>
    <submittedName>
        <fullName evidence="1">Uncharacterized protein</fullName>
    </submittedName>
</protein>